<gene>
    <name evidence="1" type="ORF">SAMN04244553_6165</name>
</gene>
<dbReference type="RefSeq" id="WP_097247873.1">
    <property type="nucleotide sequence ID" value="NZ_OBEG01000007.1"/>
</dbReference>
<dbReference type="EMBL" id="OBEG01000007">
    <property type="protein sequence ID" value="SNY89162.1"/>
    <property type="molecule type" value="Genomic_DNA"/>
</dbReference>
<evidence type="ECO:0000313" key="2">
    <source>
        <dbReference type="Proteomes" id="UP000219565"/>
    </source>
</evidence>
<dbReference type="OrthoDB" id="4870800at2"/>
<organism evidence="1 2">
    <name type="scientific">Nocardia amikacinitolerans</name>
    <dbReference type="NCBI Taxonomy" id="756689"/>
    <lineage>
        <taxon>Bacteria</taxon>
        <taxon>Bacillati</taxon>
        <taxon>Actinomycetota</taxon>
        <taxon>Actinomycetes</taxon>
        <taxon>Mycobacteriales</taxon>
        <taxon>Nocardiaceae</taxon>
        <taxon>Nocardia</taxon>
    </lineage>
</organism>
<accession>A0A285LW64</accession>
<reference evidence="1 2" key="1">
    <citation type="submission" date="2017-09" db="EMBL/GenBank/DDBJ databases">
        <authorList>
            <person name="Ehlers B."/>
            <person name="Leendertz F.H."/>
        </authorList>
    </citation>
    <scope>NUCLEOTIDE SEQUENCE [LARGE SCALE GENOMIC DNA]</scope>
    <source>
        <strain evidence="1 2">DSM 45537</strain>
    </source>
</reference>
<dbReference type="Proteomes" id="UP000219565">
    <property type="component" value="Unassembled WGS sequence"/>
</dbReference>
<evidence type="ECO:0000313" key="1">
    <source>
        <dbReference type="EMBL" id="SNY89162.1"/>
    </source>
</evidence>
<proteinExistence type="predicted"/>
<name>A0A285LW64_9NOCA</name>
<sequence length="71" mass="7656">MSRRGSSISGRKTLISLRDAAELAGGVHPRTVRRWVDGGLLEGFQVGPRLIKVDRDQVLALVRPLHQGGAA</sequence>
<keyword evidence="2" id="KW-1185">Reference proteome</keyword>
<dbReference type="AlphaFoldDB" id="A0A285LW64"/>
<evidence type="ECO:0008006" key="3">
    <source>
        <dbReference type="Google" id="ProtNLM"/>
    </source>
</evidence>
<protein>
    <recommendedName>
        <fullName evidence="3">DNA binding domain-containing protein, excisionase family</fullName>
    </recommendedName>
</protein>